<keyword evidence="10" id="KW-1185">Reference proteome</keyword>
<dbReference type="PROSITE" id="PS50850">
    <property type="entry name" value="MFS"/>
    <property type="match status" value="1"/>
</dbReference>
<evidence type="ECO:0000313" key="10">
    <source>
        <dbReference type="Proteomes" id="UP000092666"/>
    </source>
</evidence>
<comment type="subcellular location">
    <subcellularLocation>
        <location evidence="1">Membrane</location>
        <topology evidence="1">Multi-pass membrane protein</topology>
    </subcellularLocation>
</comment>
<evidence type="ECO:0000313" key="9">
    <source>
        <dbReference type="EMBL" id="OCF32460.1"/>
    </source>
</evidence>
<reference evidence="9 10" key="1">
    <citation type="submission" date="2013-07" db="EMBL/GenBank/DDBJ databases">
        <title>The Genome Sequence of Cryptococcus heveanensis BCC8398.</title>
        <authorList>
            <consortium name="The Broad Institute Genome Sequencing Platform"/>
            <person name="Cuomo C."/>
            <person name="Litvintseva A."/>
            <person name="Chen Y."/>
            <person name="Heitman J."/>
            <person name="Sun S."/>
            <person name="Springer D."/>
            <person name="Dromer F."/>
            <person name="Young S.K."/>
            <person name="Zeng Q."/>
            <person name="Gargeya S."/>
            <person name="Fitzgerald M."/>
            <person name="Abouelleil A."/>
            <person name="Alvarado L."/>
            <person name="Berlin A.M."/>
            <person name="Chapman S.B."/>
            <person name="Dewar J."/>
            <person name="Goldberg J."/>
            <person name="Griggs A."/>
            <person name="Gujja S."/>
            <person name="Hansen M."/>
            <person name="Howarth C."/>
            <person name="Imamovic A."/>
            <person name="Larimer J."/>
            <person name="McCowan C."/>
            <person name="Murphy C."/>
            <person name="Pearson M."/>
            <person name="Priest M."/>
            <person name="Roberts A."/>
            <person name="Saif S."/>
            <person name="Shea T."/>
            <person name="Sykes S."/>
            <person name="Wortman J."/>
            <person name="Nusbaum C."/>
            <person name="Birren B."/>
        </authorList>
    </citation>
    <scope>NUCLEOTIDE SEQUENCE [LARGE SCALE GENOMIC DNA]</scope>
    <source>
        <strain evidence="9 10">BCC8398</strain>
    </source>
</reference>
<dbReference type="Gene3D" id="1.20.1250.20">
    <property type="entry name" value="MFS general substrate transporter like domains"/>
    <property type="match status" value="1"/>
</dbReference>
<feature type="transmembrane region" description="Helical" evidence="7">
    <location>
        <begin position="40"/>
        <end position="58"/>
    </location>
</feature>
<sequence>MISILYVGEFLVGYDGTIIGNLMALETWNRDLNYPDASKIGLLNASAFIVGVLCGPLNSWMADRFGRAQLIRIFGFTIVIGTILGVVAGVNRSHSYGLFVASRAVIGWGNTALIQGALVAIQEIAHPKYRPMIAASWDCFWIIGNFCAAWTTFGCSHITTSWSWRIPYLIQLVPAVYLLVAIHFVPETPRWLLARGREKEAFDFLVEYHGNGDQTDEMVLFEWEEMKNTLVLEDAAHGLSWTEVWKAPGNKKRLFLAGLTTFMPQLNGSAIISFYYSVVLKNVGISSPTQITGIGAGLSMVGLFANMACVWSLKHFRRRPMVLIVWPILMCGLAAMAAAGARFEASGGTNNAAGIAAIVMVWLFNIPAQYIAPLFYSYPAEILNYAVRAKGMAVWNTVNQATGAYSSYVNSIALAAITWKYYLVYIPLLMVQWVLAFLFMVETKGYTLEEISIAFEGDKAAVAQVDARLQEERNIGVPPESPVEKEDKDVAAIAVLPAQI</sequence>
<dbReference type="InterPro" id="IPR036259">
    <property type="entry name" value="MFS_trans_sf"/>
</dbReference>
<feature type="transmembrane region" description="Helical" evidence="7">
    <location>
        <begin position="355"/>
        <end position="376"/>
    </location>
</feature>
<feature type="domain" description="Major facilitator superfamily (MFS) profile" evidence="8">
    <location>
        <begin position="1"/>
        <end position="444"/>
    </location>
</feature>
<name>A0A1B9GN31_9TREE</name>
<feature type="transmembrane region" description="Helical" evidence="7">
    <location>
        <begin position="323"/>
        <end position="343"/>
    </location>
</feature>
<keyword evidence="3" id="KW-0813">Transport</keyword>
<dbReference type="InterPro" id="IPR020846">
    <property type="entry name" value="MFS_dom"/>
</dbReference>
<accession>A0A1B9GN31</accession>
<feature type="transmembrane region" description="Helical" evidence="7">
    <location>
        <begin position="133"/>
        <end position="153"/>
    </location>
</feature>
<feature type="transmembrane region" description="Helical" evidence="7">
    <location>
        <begin position="70"/>
        <end position="90"/>
    </location>
</feature>
<feature type="transmembrane region" description="Helical" evidence="7">
    <location>
        <begin position="165"/>
        <end position="185"/>
    </location>
</feature>
<dbReference type="FunFam" id="1.20.1250.20:FF:000134">
    <property type="entry name" value="MFS sugar transporter protein"/>
    <property type="match status" value="1"/>
</dbReference>
<keyword evidence="5 7" id="KW-1133">Transmembrane helix</keyword>
<reference evidence="10" key="2">
    <citation type="submission" date="2013-12" db="EMBL/GenBank/DDBJ databases">
        <title>Evolution of pathogenesis and genome organization in the Tremellales.</title>
        <authorList>
            <person name="Cuomo C."/>
            <person name="Litvintseva A."/>
            <person name="Heitman J."/>
            <person name="Chen Y."/>
            <person name="Sun S."/>
            <person name="Springer D."/>
            <person name="Dromer F."/>
            <person name="Young S."/>
            <person name="Zeng Q."/>
            <person name="Chapman S."/>
            <person name="Gujja S."/>
            <person name="Saif S."/>
            <person name="Birren B."/>
        </authorList>
    </citation>
    <scope>NUCLEOTIDE SEQUENCE [LARGE SCALE GENOMIC DNA]</scope>
    <source>
        <strain evidence="10">BCC8398</strain>
    </source>
</reference>
<feature type="transmembrane region" description="Helical" evidence="7">
    <location>
        <begin position="290"/>
        <end position="311"/>
    </location>
</feature>
<evidence type="ECO:0000256" key="6">
    <source>
        <dbReference type="ARBA" id="ARBA00023136"/>
    </source>
</evidence>
<dbReference type="InterPro" id="IPR050360">
    <property type="entry name" value="MFS_Sugar_Transporters"/>
</dbReference>
<protein>
    <recommendedName>
        <fullName evidence="8">Major facilitator superfamily (MFS) profile domain-containing protein</fullName>
    </recommendedName>
</protein>
<dbReference type="PANTHER" id="PTHR48022:SF64">
    <property type="entry name" value="MAJOR FACILITATOR SUPERFAMILY (MFS) PROFILE DOMAIN-CONTAINING PROTEIN"/>
    <property type="match status" value="1"/>
</dbReference>
<dbReference type="GO" id="GO:0005351">
    <property type="term" value="F:carbohydrate:proton symporter activity"/>
    <property type="evidence" value="ECO:0007669"/>
    <property type="project" value="TreeGrafter"/>
</dbReference>
<dbReference type="InterPro" id="IPR005828">
    <property type="entry name" value="MFS_sugar_transport-like"/>
</dbReference>
<keyword evidence="6 7" id="KW-0472">Membrane</keyword>
<dbReference type="AlphaFoldDB" id="A0A1B9GN31"/>
<dbReference type="Pfam" id="PF00083">
    <property type="entry name" value="Sugar_tr"/>
    <property type="match status" value="1"/>
</dbReference>
<dbReference type="SUPFAM" id="SSF103473">
    <property type="entry name" value="MFS general substrate transporter"/>
    <property type="match status" value="1"/>
</dbReference>
<organism evidence="9 10">
    <name type="scientific">Kwoniella heveanensis BCC8398</name>
    <dbReference type="NCBI Taxonomy" id="1296120"/>
    <lineage>
        <taxon>Eukaryota</taxon>
        <taxon>Fungi</taxon>
        <taxon>Dikarya</taxon>
        <taxon>Basidiomycota</taxon>
        <taxon>Agaricomycotina</taxon>
        <taxon>Tremellomycetes</taxon>
        <taxon>Tremellales</taxon>
        <taxon>Cryptococcaceae</taxon>
        <taxon>Kwoniella</taxon>
    </lineage>
</organism>
<evidence type="ECO:0000259" key="8">
    <source>
        <dbReference type="PROSITE" id="PS50850"/>
    </source>
</evidence>
<dbReference type="OrthoDB" id="6133115at2759"/>
<dbReference type="EMBL" id="KI669508">
    <property type="protein sequence ID" value="OCF32460.1"/>
    <property type="molecule type" value="Genomic_DNA"/>
</dbReference>
<evidence type="ECO:0000256" key="5">
    <source>
        <dbReference type="ARBA" id="ARBA00022989"/>
    </source>
</evidence>
<feature type="transmembrane region" description="Helical" evidence="7">
    <location>
        <begin position="96"/>
        <end position="121"/>
    </location>
</feature>
<dbReference type="Proteomes" id="UP000092666">
    <property type="component" value="Unassembled WGS sequence"/>
</dbReference>
<evidence type="ECO:0000256" key="7">
    <source>
        <dbReference type="SAM" id="Phobius"/>
    </source>
</evidence>
<feature type="transmembrane region" description="Helical" evidence="7">
    <location>
        <begin position="254"/>
        <end position="278"/>
    </location>
</feature>
<gene>
    <name evidence="9" type="ORF">I316_05886</name>
</gene>
<evidence type="ECO:0000256" key="3">
    <source>
        <dbReference type="ARBA" id="ARBA00022448"/>
    </source>
</evidence>
<evidence type="ECO:0000256" key="1">
    <source>
        <dbReference type="ARBA" id="ARBA00004141"/>
    </source>
</evidence>
<keyword evidence="4 7" id="KW-0812">Transmembrane</keyword>
<dbReference type="GO" id="GO:0016020">
    <property type="term" value="C:membrane"/>
    <property type="evidence" value="ECO:0007669"/>
    <property type="project" value="UniProtKB-SubCell"/>
</dbReference>
<comment type="similarity">
    <text evidence="2">Belongs to the major facilitator superfamily. Sugar transporter (TC 2.A.1.1) family.</text>
</comment>
<dbReference type="PANTHER" id="PTHR48022">
    <property type="entry name" value="PLASTIDIC GLUCOSE TRANSPORTER 4"/>
    <property type="match status" value="1"/>
</dbReference>
<feature type="transmembrane region" description="Helical" evidence="7">
    <location>
        <begin position="422"/>
        <end position="441"/>
    </location>
</feature>
<proteinExistence type="inferred from homology"/>
<evidence type="ECO:0000256" key="4">
    <source>
        <dbReference type="ARBA" id="ARBA00022692"/>
    </source>
</evidence>
<evidence type="ECO:0000256" key="2">
    <source>
        <dbReference type="ARBA" id="ARBA00010992"/>
    </source>
</evidence>